<dbReference type="EMBL" id="CAQN01000225">
    <property type="protein sequence ID" value="CCQ65622.1"/>
    <property type="molecule type" value="Genomic_DNA"/>
</dbReference>
<name>T2JM71_CROWT</name>
<feature type="domain" description="Peptidase C14 caspase" evidence="1">
    <location>
        <begin position="5"/>
        <end position="140"/>
    </location>
</feature>
<reference evidence="2 3" key="1">
    <citation type="submission" date="2013-01" db="EMBL/GenBank/DDBJ databases">
        <authorList>
            <person name="Bench S."/>
        </authorList>
    </citation>
    <scope>NUCLEOTIDE SEQUENCE [LARGE SCALE GENOMIC DNA]</scope>
    <source>
        <strain evidence="2 3">WH 0402</strain>
    </source>
</reference>
<evidence type="ECO:0000259" key="1">
    <source>
        <dbReference type="Pfam" id="PF00656"/>
    </source>
</evidence>
<evidence type="ECO:0000313" key="2">
    <source>
        <dbReference type="EMBL" id="CCQ65622.1"/>
    </source>
</evidence>
<gene>
    <name evidence="2" type="ORF">CWATWH0402_4314</name>
</gene>
<dbReference type="Gene3D" id="3.40.50.1460">
    <property type="match status" value="1"/>
</dbReference>
<comment type="caution">
    <text evidence="2">The sequence shown here is derived from an EMBL/GenBank/DDBJ whole genome shotgun (WGS) entry which is preliminary data.</text>
</comment>
<dbReference type="InterPro" id="IPR011600">
    <property type="entry name" value="Pept_C14_caspase"/>
</dbReference>
<dbReference type="RefSeq" id="WP_053081609.1">
    <property type="nucleotide sequence ID" value="NZ_CAQN01000225.1"/>
</dbReference>
<sequence>MSRDALIVGINNYQYEGLKYLPSPAEDAEAIASILEQHGQFNTIRRLPEAIKNLDSTTKSPYISQKGEVSLKQLKDSLVKLFKPETNQIPDTALFYFSGHGIRKTSGITEGFLCTSDVHPDREFNGLSLKWLRELLQESPIKNKLFG</sequence>
<dbReference type="GO" id="GO:0006508">
    <property type="term" value="P:proteolysis"/>
    <property type="evidence" value="ECO:0007669"/>
    <property type="project" value="InterPro"/>
</dbReference>
<evidence type="ECO:0000313" key="3">
    <source>
        <dbReference type="Proteomes" id="UP000018130"/>
    </source>
</evidence>
<reference evidence="2 3" key="2">
    <citation type="submission" date="2013-09" db="EMBL/GenBank/DDBJ databases">
        <title>Whole genome comparison of six Crocosphaera watsonii strains with differing phenotypes.</title>
        <authorList>
            <person name="Bench S.R."/>
            <person name="Heller P."/>
            <person name="Frank I."/>
            <person name="Arciniega M."/>
            <person name="Shilova I.N."/>
            <person name="Zehr J.P."/>
        </authorList>
    </citation>
    <scope>NUCLEOTIDE SEQUENCE [LARGE SCALE GENOMIC DNA]</scope>
    <source>
        <strain evidence="2 3">WH 0402</strain>
    </source>
</reference>
<dbReference type="InterPro" id="IPR029030">
    <property type="entry name" value="Caspase-like_dom_sf"/>
</dbReference>
<dbReference type="Proteomes" id="UP000018130">
    <property type="component" value="Unassembled WGS sequence"/>
</dbReference>
<dbReference type="Pfam" id="PF00656">
    <property type="entry name" value="Peptidase_C14"/>
    <property type="match status" value="1"/>
</dbReference>
<organism evidence="2 3">
    <name type="scientific">Crocosphaera watsonii WH 0402</name>
    <dbReference type="NCBI Taxonomy" id="1284629"/>
    <lineage>
        <taxon>Bacteria</taxon>
        <taxon>Bacillati</taxon>
        <taxon>Cyanobacteriota</taxon>
        <taxon>Cyanophyceae</taxon>
        <taxon>Oscillatoriophycideae</taxon>
        <taxon>Chroococcales</taxon>
        <taxon>Aphanothecaceae</taxon>
        <taxon>Crocosphaera</taxon>
    </lineage>
</organism>
<dbReference type="SUPFAM" id="SSF52129">
    <property type="entry name" value="Caspase-like"/>
    <property type="match status" value="1"/>
</dbReference>
<accession>T2JM71</accession>
<dbReference type="GO" id="GO:0004197">
    <property type="term" value="F:cysteine-type endopeptidase activity"/>
    <property type="evidence" value="ECO:0007669"/>
    <property type="project" value="InterPro"/>
</dbReference>
<proteinExistence type="predicted"/>
<protein>
    <submittedName>
        <fullName evidence="2">Pentapeptide repeat</fullName>
    </submittedName>
</protein>
<dbReference type="AlphaFoldDB" id="T2JM71"/>